<dbReference type="Proteomes" id="UP000287101">
    <property type="component" value="Unassembled WGS sequence"/>
</dbReference>
<dbReference type="SMART" id="SM01217">
    <property type="entry name" value="Fn3_like"/>
    <property type="match status" value="1"/>
</dbReference>
<dbReference type="PANTHER" id="PTHR42715:SF10">
    <property type="entry name" value="BETA-GLUCOSIDASE"/>
    <property type="match status" value="1"/>
</dbReference>
<comment type="similarity">
    <text evidence="1 4">Belongs to the glycosyl hydrolase 3 family.</text>
</comment>
<dbReference type="Pfam" id="PF00933">
    <property type="entry name" value="Glyco_hydro_3"/>
    <property type="match status" value="1"/>
</dbReference>
<dbReference type="RefSeq" id="WP_126831253.1">
    <property type="nucleotide sequence ID" value="NZ_CBCRYB010000004.1"/>
</dbReference>
<dbReference type="InterPro" id="IPR050288">
    <property type="entry name" value="Cellulose_deg_GH3"/>
</dbReference>
<accession>A0A430A7I6</accession>
<keyword evidence="4" id="KW-0326">Glycosidase</keyword>
<dbReference type="AlphaFoldDB" id="A0A430A7I6"/>
<dbReference type="InterPro" id="IPR002772">
    <property type="entry name" value="Glyco_hydro_3_C"/>
</dbReference>
<dbReference type="InterPro" id="IPR001764">
    <property type="entry name" value="Glyco_hydro_3_N"/>
</dbReference>
<organism evidence="6 7">
    <name type="scientific">Vagococcus fessus</name>
    <dbReference type="NCBI Taxonomy" id="120370"/>
    <lineage>
        <taxon>Bacteria</taxon>
        <taxon>Bacillati</taxon>
        <taxon>Bacillota</taxon>
        <taxon>Bacilli</taxon>
        <taxon>Lactobacillales</taxon>
        <taxon>Enterococcaceae</taxon>
        <taxon>Vagococcus</taxon>
    </lineage>
</organism>
<sequence>MTNNYQALLSELTLEEKAGLCSGGTFWDLRGVDRLGIPEIALTDGPHGLRKQRRDQSDHLGFMDSEPAICFPPAVGLASSWNRELVYQVGEALGEECLSHDVSVLLGPGINIKRSPLCGRNFEYFSEDPYLTAQMGAEQVKGTQSMGVGTSLKHFAVNNQETRRMTIDAKVSERALREIYLSAFEHIVKEAQPTTIMTSYNKVNGEYVNESKRLLQDVLRDEWGFEGVLVSDWLAVDNCINGIKASHDVEMPTTGDYSPNKIVKAVKSGELLESDLDKVVLRILALIEKTEITKKYDMYDQEEHHEFARQVAAETMVLLKNEDNTLPLNQTDKVLLIGDLAQKPRYQGSGSSHIIPTKIENLREELTKLMPEGNVTFTRGYEADLDVSESNKLVIEACELARKADKVILHLGLPARYEAEGLDRTHLNLPENQLELLSAVSSFNSNVIVVLSNGSAIDLSWDGKAKSILEAYLGGQASGGAIADILVGKVNPSAKLAESFPEKLSDVSCHHDFPGVRDETVYTDDIFVGYRHYDKAGLTTRYPFGHGLSYTEFTYSGLTISAKNMSADEKVSVTVTVTNTGNTKGKEIVQLYVLPLGATVPRPIKELKGFDKVELEPNASTEVTFIVDKEALKYFDSVANEWYVASGEYQLAVGKSADQLVLKTSITVENNTPLATRVTRNTPVRDVAADPKKYEIARELFETWYSLIVREKTSDNDKVDTELGIATYNNMPLRGIINFSQGQLIDDEKLDKLITKLNAVK</sequence>
<dbReference type="PROSITE" id="PS00775">
    <property type="entry name" value="GLYCOSYL_HYDROL_F3"/>
    <property type="match status" value="1"/>
</dbReference>
<dbReference type="InterPro" id="IPR026891">
    <property type="entry name" value="Fn3-like"/>
</dbReference>
<gene>
    <name evidence="6" type="ORF">CBF31_04815</name>
</gene>
<proteinExistence type="inferred from homology"/>
<dbReference type="InterPro" id="IPR019800">
    <property type="entry name" value="Glyco_hydro_3_AS"/>
</dbReference>
<dbReference type="Gene3D" id="3.20.20.300">
    <property type="entry name" value="Glycoside hydrolase, family 3, N-terminal domain"/>
    <property type="match status" value="1"/>
</dbReference>
<dbReference type="SUPFAM" id="SSF52279">
    <property type="entry name" value="Beta-D-glucan exohydrolase, C-terminal domain"/>
    <property type="match status" value="1"/>
</dbReference>
<dbReference type="Pfam" id="PF01915">
    <property type="entry name" value="Glyco_hydro_3_C"/>
    <property type="match status" value="1"/>
</dbReference>
<dbReference type="Pfam" id="PF14310">
    <property type="entry name" value="Fn3-like"/>
    <property type="match status" value="1"/>
</dbReference>
<keyword evidence="2 4" id="KW-0378">Hydrolase</keyword>
<dbReference type="InterPro" id="IPR036881">
    <property type="entry name" value="Glyco_hydro_3_C_sf"/>
</dbReference>
<dbReference type="PANTHER" id="PTHR42715">
    <property type="entry name" value="BETA-GLUCOSIDASE"/>
    <property type="match status" value="1"/>
</dbReference>
<dbReference type="PRINTS" id="PR00133">
    <property type="entry name" value="GLHYDRLASE3"/>
</dbReference>
<dbReference type="FunFam" id="2.60.40.10:FF:000495">
    <property type="entry name" value="Periplasmic beta-glucosidase"/>
    <property type="match status" value="1"/>
</dbReference>
<comment type="caution">
    <text evidence="6">The sequence shown here is derived from an EMBL/GenBank/DDBJ whole genome shotgun (WGS) entry which is preliminary data.</text>
</comment>
<dbReference type="InterPro" id="IPR013783">
    <property type="entry name" value="Ig-like_fold"/>
</dbReference>
<evidence type="ECO:0000256" key="1">
    <source>
        <dbReference type="ARBA" id="ARBA00005336"/>
    </source>
</evidence>
<dbReference type="GO" id="GO:0005975">
    <property type="term" value="P:carbohydrate metabolic process"/>
    <property type="evidence" value="ECO:0007669"/>
    <property type="project" value="InterPro"/>
</dbReference>
<evidence type="ECO:0000256" key="4">
    <source>
        <dbReference type="RuleBase" id="RU361161"/>
    </source>
</evidence>
<evidence type="ECO:0000256" key="3">
    <source>
        <dbReference type="ARBA" id="ARBA00023277"/>
    </source>
</evidence>
<keyword evidence="3" id="KW-0119">Carbohydrate metabolism</keyword>
<evidence type="ECO:0000313" key="7">
    <source>
        <dbReference type="Proteomes" id="UP000287101"/>
    </source>
</evidence>
<feature type="domain" description="Fibronectin type III-like" evidence="5">
    <location>
        <begin position="587"/>
        <end position="657"/>
    </location>
</feature>
<keyword evidence="7" id="KW-1185">Reference proteome</keyword>
<dbReference type="Gene3D" id="2.60.40.10">
    <property type="entry name" value="Immunoglobulins"/>
    <property type="match status" value="1"/>
</dbReference>
<evidence type="ECO:0000256" key="2">
    <source>
        <dbReference type="ARBA" id="ARBA00022801"/>
    </source>
</evidence>
<evidence type="ECO:0000313" key="6">
    <source>
        <dbReference type="EMBL" id="RSU03041.1"/>
    </source>
</evidence>
<evidence type="ECO:0000259" key="5">
    <source>
        <dbReference type="SMART" id="SM01217"/>
    </source>
</evidence>
<dbReference type="Gene3D" id="3.40.50.1700">
    <property type="entry name" value="Glycoside hydrolase family 3 C-terminal domain"/>
    <property type="match status" value="1"/>
</dbReference>
<reference evidence="6 7" key="1">
    <citation type="submission" date="2017-05" db="EMBL/GenBank/DDBJ databases">
        <title>Vagococcus spp. assemblies.</title>
        <authorList>
            <person name="Gulvik C.A."/>
        </authorList>
    </citation>
    <scope>NUCLEOTIDE SEQUENCE [LARGE SCALE GENOMIC DNA]</scope>
    <source>
        <strain evidence="6 7">CCUG 41755</strain>
    </source>
</reference>
<dbReference type="InterPro" id="IPR017853">
    <property type="entry name" value="GH"/>
</dbReference>
<dbReference type="OrthoDB" id="9805821at2"/>
<protein>
    <submittedName>
        <fullName evidence="6">Glycosyl hydrolase</fullName>
    </submittedName>
</protein>
<dbReference type="GO" id="GO:0008422">
    <property type="term" value="F:beta-glucosidase activity"/>
    <property type="evidence" value="ECO:0007669"/>
    <property type="project" value="UniProtKB-ARBA"/>
</dbReference>
<dbReference type="SUPFAM" id="SSF51445">
    <property type="entry name" value="(Trans)glycosidases"/>
    <property type="match status" value="1"/>
</dbReference>
<dbReference type="InterPro" id="IPR036962">
    <property type="entry name" value="Glyco_hydro_3_N_sf"/>
</dbReference>
<name>A0A430A7I6_9ENTE</name>
<dbReference type="EMBL" id="NGJY01000002">
    <property type="protein sequence ID" value="RSU03041.1"/>
    <property type="molecule type" value="Genomic_DNA"/>
</dbReference>